<evidence type="ECO:0000256" key="1">
    <source>
        <dbReference type="SAM" id="Phobius"/>
    </source>
</evidence>
<keyword evidence="3" id="KW-1185">Reference proteome</keyword>
<organism evidence="2 3">
    <name type="scientific">Larsenimonas suaedae</name>
    <dbReference type="NCBI Taxonomy" id="1851019"/>
    <lineage>
        <taxon>Bacteria</taxon>
        <taxon>Pseudomonadati</taxon>
        <taxon>Pseudomonadota</taxon>
        <taxon>Gammaproteobacteria</taxon>
        <taxon>Oceanospirillales</taxon>
        <taxon>Halomonadaceae</taxon>
        <taxon>Larsenimonas</taxon>
    </lineage>
</organism>
<protein>
    <submittedName>
        <fullName evidence="2">Uncharacterized protein</fullName>
    </submittedName>
</protein>
<keyword evidence="1" id="KW-0812">Transmembrane</keyword>
<accession>A0ABU1GTE1</accession>
<feature type="transmembrane region" description="Helical" evidence="1">
    <location>
        <begin position="12"/>
        <end position="39"/>
    </location>
</feature>
<comment type="caution">
    <text evidence="2">The sequence shown here is derived from an EMBL/GenBank/DDBJ whole genome shotgun (WGS) entry which is preliminary data.</text>
</comment>
<reference evidence="2 3" key="1">
    <citation type="submission" date="2023-04" db="EMBL/GenBank/DDBJ databases">
        <title>A long-awaited taxogenomic arrangement of the family Halomonadaceae.</title>
        <authorList>
            <person name="De La Haba R."/>
            <person name="Chuvochina M."/>
            <person name="Wittouck S."/>
            <person name="Arahal D.R."/>
            <person name="Sanchez-Porro C."/>
            <person name="Hugenholtz P."/>
            <person name="Ventosa A."/>
        </authorList>
    </citation>
    <scope>NUCLEOTIDE SEQUENCE [LARGE SCALE GENOMIC DNA]</scope>
    <source>
        <strain evidence="2 3">DSM 22428</strain>
    </source>
</reference>
<keyword evidence="1" id="KW-0472">Membrane</keyword>
<dbReference type="RefSeq" id="WP_251590807.1">
    <property type="nucleotide sequence ID" value="NZ_JAMLJI010000001.1"/>
</dbReference>
<name>A0ABU1GTE1_9GAMM</name>
<evidence type="ECO:0000313" key="2">
    <source>
        <dbReference type="EMBL" id="MDR5895298.1"/>
    </source>
</evidence>
<dbReference type="Proteomes" id="UP001269375">
    <property type="component" value="Unassembled WGS sequence"/>
</dbReference>
<proteinExistence type="predicted"/>
<keyword evidence="1" id="KW-1133">Transmembrane helix</keyword>
<sequence length="55" mass="5830">MIKNFPGAFLGIPIGGIVWLASGTLVAGAVVGIAFGIAWDIWRNRNSPDDSDERS</sequence>
<evidence type="ECO:0000313" key="3">
    <source>
        <dbReference type="Proteomes" id="UP001269375"/>
    </source>
</evidence>
<dbReference type="EMBL" id="JARWAO010000002">
    <property type="protein sequence ID" value="MDR5895298.1"/>
    <property type="molecule type" value="Genomic_DNA"/>
</dbReference>
<gene>
    <name evidence="2" type="ORF">QC825_04300</name>
</gene>